<gene>
    <name evidence="7" type="ORF">NCTC12410_01095</name>
</gene>
<dbReference type="Proteomes" id="UP000254841">
    <property type="component" value="Unassembled WGS sequence"/>
</dbReference>
<keyword evidence="4 6" id="KW-1133">Transmembrane helix</keyword>
<dbReference type="InterPro" id="IPR037272">
    <property type="entry name" value="SNS_sf"/>
</dbReference>
<evidence type="ECO:0000256" key="2">
    <source>
        <dbReference type="ARBA" id="ARBA00022448"/>
    </source>
</evidence>
<dbReference type="RefSeq" id="WP_115011520.1">
    <property type="nucleotide sequence ID" value="NZ_UGHV01000001.1"/>
</dbReference>
<dbReference type="InterPro" id="IPR000175">
    <property type="entry name" value="Na/ntran_symport"/>
</dbReference>
<evidence type="ECO:0000256" key="3">
    <source>
        <dbReference type="ARBA" id="ARBA00022692"/>
    </source>
</evidence>
<feature type="transmembrane region" description="Helical" evidence="6">
    <location>
        <begin position="383"/>
        <end position="400"/>
    </location>
</feature>
<dbReference type="Pfam" id="PF00209">
    <property type="entry name" value="SNF"/>
    <property type="match status" value="2"/>
</dbReference>
<name>A0A377J4A7_9HELI</name>
<comment type="subcellular location">
    <subcellularLocation>
        <location evidence="1">Membrane</location>
        <topology evidence="1">Multi-pass membrane protein</topology>
    </subcellularLocation>
</comment>
<feature type="transmembrane region" description="Helical" evidence="6">
    <location>
        <begin position="412"/>
        <end position="438"/>
    </location>
</feature>
<feature type="transmembrane region" description="Helical" evidence="6">
    <location>
        <begin position="289"/>
        <end position="317"/>
    </location>
</feature>
<dbReference type="NCBIfam" id="NF037979">
    <property type="entry name" value="Na_transp"/>
    <property type="match status" value="1"/>
</dbReference>
<dbReference type="AlphaFoldDB" id="A0A377J4A7"/>
<dbReference type="PANTHER" id="PTHR42948:SF1">
    <property type="entry name" value="TRANSPORTER"/>
    <property type="match status" value="1"/>
</dbReference>
<evidence type="ECO:0000256" key="1">
    <source>
        <dbReference type="ARBA" id="ARBA00004141"/>
    </source>
</evidence>
<feature type="transmembrane region" description="Helical" evidence="6">
    <location>
        <begin position="166"/>
        <end position="187"/>
    </location>
</feature>
<dbReference type="Gene3D" id="1.20.1740.10">
    <property type="entry name" value="Amino acid/polyamine transporter I"/>
    <property type="match status" value="1"/>
</dbReference>
<feature type="transmembrane region" description="Helical" evidence="6">
    <location>
        <begin position="138"/>
        <end position="159"/>
    </location>
</feature>
<dbReference type="SUPFAM" id="SSF161070">
    <property type="entry name" value="SNF-like"/>
    <property type="match status" value="1"/>
</dbReference>
<evidence type="ECO:0000256" key="4">
    <source>
        <dbReference type="ARBA" id="ARBA00022989"/>
    </source>
</evidence>
<feature type="transmembrane region" description="Helical" evidence="6">
    <location>
        <begin position="7"/>
        <end position="24"/>
    </location>
</feature>
<feature type="transmembrane region" description="Helical" evidence="6">
    <location>
        <begin position="85"/>
        <end position="112"/>
    </location>
</feature>
<evidence type="ECO:0000313" key="7">
    <source>
        <dbReference type="EMBL" id="STO97270.1"/>
    </source>
</evidence>
<dbReference type="PRINTS" id="PR00176">
    <property type="entry name" value="NANEUSMPORT"/>
</dbReference>
<feature type="transmembrane region" description="Helical" evidence="6">
    <location>
        <begin position="207"/>
        <end position="234"/>
    </location>
</feature>
<organism evidence="7 8">
    <name type="scientific">Helicobacter canis</name>
    <dbReference type="NCBI Taxonomy" id="29419"/>
    <lineage>
        <taxon>Bacteria</taxon>
        <taxon>Pseudomonadati</taxon>
        <taxon>Campylobacterota</taxon>
        <taxon>Epsilonproteobacteria</taxon>
        <taxon>Campylobacterales</taxon>
        <taxon>Helicobacteraceae</taxon>
        <taxon>Helicobacter</taxon>
    </lineage>
</organism>
<proteinExistence type="predicted"/>
<evidence type="ECO:0000256" key="6">
    <source>
        <dbReference type="SAM" id="Phobius"/>
    </source>
</evidence>
<keyword evidence="5 6" id="KW-0472">Membrane</keyword>
<dbReference type="GO" id="GO:0016020">
    <property type="term" value="C:membrane"/>
    <property type="evidence" value="ECO:0007669"/>
    <property type="project" value="UniProtKB-SubCell"/>
</dbReference>
<dbReference type="InterPro" id="IPR047218">
    <property type="entry name" value="YocR/YhdH-like"/>
</dbReference>
<reference evidence="7 8" key="1">
    <citation type="submission" date="2018-06" db="EMBL/GenBank/DDBJ databases">
        <authorList>
            <consortium name="Pathogen Informatics"/>
            <person name="Doyle S."/>
        </authorList>
    </citation>
    <scope>NUCLEOTIDE SEQUENCE [LARGE SCALE GENOMIC DNA]</scope>
    <source>
        <strain evidence="7 8">NCTC12410</strain>
    </source>
</reference>
<keyword evidence="3 6" id="KW-0812">Transmembrane</keyword>
<feature type="transmembrane region" description="Helical" evidence="6">
    <location>
        <begin position="337"/>
        <end position="357"/>
    </location>
</feature>
<dbReference type="CDD" id="cd10336">
    <property type="entry name" value="SLC6sbd_Tyt1-Like"/>
    <property type="match status" value="1"/>
</dbReference>
<dbReference type="PROSITE" id="PS50267">
    <property type="entry name" value="NA_NEUROTRAN_SYMP_3"/>
    <property type="match status" value="1"/>
</dbReference>
<sequence>MGSFSKFGFIMATLGSSIGLGHIWRFPYMAGQMGGGAFVLLFLVMTLFIGVAMLVGEMLMGNKTQKNTADAFIELDPSPKKPWRFAGLTLIGGPIILSFYAVVLGWVVYYLVGVSIDLPDNAEQADRIFGALLTSHSFYQLLGFSAVLGLTGLIVSLGIKDGIEKLNLVLMPLLFIIFIGLLIYAAFQPSFMQAVHFLFDFKYEDITFEVIIAAMGQMCFSLSLGIGIIITYAASTDSRQNLLESALYVVICGIIISLIAGVMIFTFVYEYEVAVTQGTGLVFKALPIAFSKMGLSGTIVAILFFIGLAFAGITSTISLLEPSVMYFVQRYNRNRKVVTWTIVGAIYAVGLVLLFSLNSDYSQTLSLAGKQLFVWFDSASSNFIMPLGALISMIFVGYVIGKDRVKEMAQGFLGEMGFVVWFFIIRYVVPLVIIAAWIGTIISE</sequence>
<accession>A0A377J4A7</accession>
<dbReference type="OrthoDB" id="9762833at2"/>
<keyword evidence="2" id="KW-0813">Transport</keyword>
<evidence type="ECO:0000313" key="8">
    <source>
        <dbReference type="Proteomes" id="UP000254841"/>
    </source>
</evidence>
<feature type="transmembrane region" description="Helical" evidence="6">
    <location>
        <begin position="36"/>
        <end position="56"/>
    </location>
</feature>
<dbReference type="PANTHER" id="PTHR42948">
    <property type="entry name" value="TRANSPORTER"/>
    <property type="match status" value="1"/>
</dbReference>
<evidence type="ECO:0000256" key="5">
    <source>
        <dbReference type="ARBA" id="ARBA00023136"/>
    </source>
</evidence>
<dbReference type="EMBL" id="UGHV01000001">
    <property type="protein sequence ID" value="STO97270.1"/>
    <property type="molecule type" value="Genomic_DNA"/>
</dbReference>
<feature type="transmembrane region" description="Helical" evidence="6">
    <location>
        <begin position="246"/>
        <end position="269"/>
    </location>
</feature>
<protein>
    <submittedName>
        <fullName evidence="7">Sodium- and chloride-dependent transporter</fullName>
    </submittedName>
</protein>